<keyword evidence="1 3" id="KW-0210">Decarboxylase</keyword>
<dbReference type="Proteomes" id="UP000716446">
    <property type="component" value="Unassembled WGS sequence"/>
</dbReference>
<gene>
    <name evidence="6" type="ORF">AWRI4619_LOCUS476</name>
</gene>
<evidence type="ECO:0000313" key="6">
    <source>
        <dbReference type="EMBL" id="CAD0081909.1"/>
    </source>
</evidence>
<protein>
    <recommendedName>
        <fullName evidence="5">Amidohydrolase-related domain-containing protein</fullName>
    </recommendedName>
</protein>
<dbReference type="GO" id="GO:0019748">
    <property type="term" value="P:secondary metabolic process"/>
    <property type="evidence" value="ECO:0007669"/>
    <property type="project" value="TreeGrafter"/>
</dbReference>
<dbReference type="SUPFAM" id="SSF51556">
    <property type="entry name" value="Metallo-dependent hydrolases"/>
    <property type="match status" value="1"/>
</dbReference>
<dbReference type="AlphaFoldDB" id="A0A9N8J9X1"/>
<keyword evidence="4" id="KW-0732">Signal</keyword>
<dbReference type="InterPro" id="IPR032465">
    <property type="entry name" value="ACMSD"/>
</dbReference>
<keyword evidence="7" id="KW-1185">Reference proteome</keyword>
<sequence length="397" mass="42980">IQIMLALLTWSSVLLGSTLAQSTPFLNTSRSASIYAAAKADGIDLTVLPFVTAALDSVENAYTPIAIPSFSNASRIDVHAHIVPIWYHALVPTTGQSPTPNWTLEAQFSMMQTVGIRKSILSISAPGSTVYVADEARATALARLLNEYLAALSRTYPSHFGFFAVTPLPYVDAAIREARYALDHLGAAGIGLLSNHEGYYLGNPRFQPFYSFLNISTNTTANEIVFVHPNEPCMRIPNGNGSLIIANPTIYPDGLVELYFESARTFMDLTLSSTLSSFSKLNFIVPHAGGSFPSIISRMLSRLSPAAFAAQLEVFKQRLWWDTAGPTFPCQVKGLLAYGIGTDKLVLGTDYPYVPGVPVQVYKAFADEVSEADFLDATEKQGVYYGNAANLLGARLG</sequence>
<dbReference type="Pfam" id="PF04909">
    <property type="entry name" value="Amidohydro_2"/>
    <property type="match status" value="1"/>
</dbReference>
<feature type="non-terminal residue" evidence="6">
    <location>
        <position position="397"/>
    </location>
</feature>
<dbReference type="PANTHER" id="PTHR21240:SF32">
    <property type="entry name" value="AMIDOHYDROLASE-RELATED DOMAIN-CONTAINING PROTEIN"/>
    <property type="match status" value="1"/>
</dbReference>
<keyword evidence="2 3" id="KW-0456">Lyase</keyword>
<dbReference type="InterPro" id="IPR032466">
    <property type="entry name" value="Metal_Hydrolase"/>
</dbReference>
<dbReference type="GO" id="GO:0016831">
    <property type="term" value="F:carboxy-lyase activity"/>
    <property type="evidence" value="ECO:0007669"/>
    <property type="project" value="UniProtKB-KW"/>
</dbReference>
<evidence type="ECO:0000256" key="2">
    <source>
        <dbReference type="ARBA" id="ARBA00023239"/>
    </source>
</evidence>
<dbReference type="EMBL" id="CAIJEN010000001">
    <property type="protein sequence ID" value="CAD0081909.1"/>
    <property type="molecule type" value="Genomic_DNA"/>
</dbReference>
<feature type="chain" id="PRO_5040399569" description="Amidohydrolase-related domain-containing protein" evidence="4">
    <location>
        <begin position="21"/>
        <end position="397"/>
    </location>
</feature>
<comment type="caution">
    <text evidence="6">The sequence shown here is derived from an EMBL/GenBank/DDBJ whole genome shotgun (WGS) entry which is preliminary data.</text>
</comment>
<dbReference type="InterPro" id="IPR006680">
    <property type="entry name" value="Amidohydro-rel"/>
</dbReference>
<dbReference type="GO" id="GO:0005829">
    <property type="term" value="C:cytosol"/>
    <property type="evidence" value="ECO:0007669"/>
    <property type="project" value="TreeGrafter"/>
</dbReference>
<evidence type="ECO:0000313" key="7">
    <source>
        <dbReference type="Proteomes" id="UP000716446"/>
    </source>
</evidence>
<dbReference type="Gene3D" id="3.20.20.140">
    <property type="entry name" value="Metal-dependent hydrolases"/>
    <property type="match status" value="1"/>
</dbReference>
<dbReference type="GO" id="GO:0016787">
    <property type="term" value="F:hydrolase activity"/>
    <property type="evidence" value="ECO:0007669"/>
    <property type="project" value="InterPro"/>
</dbReference>
<comment type="similarity">
    <text evidence="3">Belongs to the metallo-dependent hydrolases superfamily.</text>
</comment>
<accession>A0A9N8J9X1</accession>
<feature type="signal peptide" evidence="4">
    <location>
        <begin position="1"/>
        <end position="20"/>
    </location>
</feature>
<reference evidence="6" key="1">
    <citation type="submission" date="2020-06" db="EMBL/GenBank/DDBJ databases">
        <authorList>
            <person name="Onetto C."/>
        </authorList>
    </citation>
    <scope>NUCLEOTIDE SEQUENCE</scope>
</reference>
<dbReference type="PANTHER" id="PTHR21240">
    <property type="entry name" value="2-AMINO-3-CARBOXYLMUCONATE-6-SEMIALDEHYDE DECARBOXYLASE"/>
    <property type="match status" value="1"/>
</dbReference>
<name>A0A9N8J9X1_9PEZI</name>
<evidence type="ECO:0000259" key="5">
    <source>
        <dbReference type="Pfam" id="PF04909"/>
    </source>
</evidence>
<organism evidence="6 7">
    <name type="scientific">Aureobasidium vineae</name>
    <dbReference type="NCBI Taxonomy" id="2773715"/>
    <lineage>
        <taxon>Eukaryota</taxon>
        <taxon>Fungi</taxon>
        <taxon>Dikarya</taxon>
        <taxon>Ascomycota</taxon>
        <taxon>Pezizomycotina</taxon>
        <taxon>Dothideomycetes</taxon>
        <taxon>Dothideomycetidae</taxon>
        <taxon>Dothideales</taxon>
        <taxon>Saccotheciaceae</taxon>
        <taxon>Aureobasidium</taxon>
    </lineage>
</organism>
<evidence type="ECO:0000256" key="1">
    <source>
        <dbReference type="ARBA" id="ARBA00022793"/>
    </source>
</evidence>
<evidence type="ECO:0000256" key="4">
    <source>
        <dbReference type="SAM" id="SignalP"/>
    </source>
</evidence>
<feature type="domain" description="Amidohydrolase-related" evidence="5">
    <location>
        <begin position="76"/>
        <end position="393"/>
    </location>
</feature>
<evidence type="ECO:0000256" key="3">
    <source>
        <dbReference type="RuleBase" id="RU366045"/>
    </source>
</evidence>
<proteinExistence type="inferred from homology"/>